<dbReference type="Gene3D" id="3.30.160.60">
    <property type="entry name" value="Classic Zinc Finger"/>
    <property type="match status" value="1"/>
</dbReference>
<evidence type="ECO:0000313" key="2">
    <source>
        <dbReference type="EMBL" id="KAK2627032.1"/>
    </source>
</evidence>
<feature type="compositionally biased region" description="Polar residues" evidence="1">
    <location>
        <begin position="681"/>
        <end position="695"/>
    </location>
</feature>
<accession>A0AAD9WD02</accession>
<feature type="region of interest" description="Disordered" evidence="1">
    <location>
        <begin position="363"/>
        <end position="404"/>
    </location>
</feature>
<feature type="region of interest" description="Disordered" evidence="1">
    <location>
        <begin position="116"/>
        <end position="136"/>
    </location>
</feature>
<feature type="region of interest" description="Disordered" evidence="1">
    <location>
        <begin position="607"/>
        <end position="638"/>
    </location>
</feature>
<feature type="compositionally biased region" description="Low complexity" evidence="1">
    <location>
        <begin position="383"/>
        <end position="393"/>
    </location>
</feature>
<feature type="compositionally biased region" description="Polar residues" evidence="1">
    <location>
        <begin position="525"/>
        <end position="538"/>
    </location>
</feature>
<gene>
    <name evidence="2" type="ORF">QTJ16_004207</name>
</gene>
<feature type="compositionally biased region" description="Polar residues" evidence="1">
    <location>
        <begin position="616"/>
        <end position="629"/>
    </location>
</feature>
<evidence type="ECO:0000256" key="1">
    <source>
        <dbReference type="SAM" id="MobiDB-lite"/>
    </source>
</evidence>
<name>A0AAD9WD02_9HELO</name>
<feature type="compositionally biased region" description="Basic and acidic residues" evidence="1">
    <location>
        <begin position="846"/>
        <end position="861"/>
    </location>
</feature>
<organism evidence="2 3">
    <name type="scientific">Diplocarpon rosae</name>
    <dbReference type="NCBI Taxonomy" id="946125"/>
    <lineage>
        <taxon>Eukaryota</taxon>
        <taxon>Fungi</taxon>
        <taxon>Dikarya</taxon>
        <taxon>Ascomycota</taxon>
        <taxon>Pezizomycotina</taxon>
        <taxon>Leotiomycetes</taxon>
        <taxon>Helotiales</taxon>
        <taxon>Drepanopezizaceae</taxon>
        <taxon>Diplocarpon</taxon>
    </lineage>
</organism>
<feature type="region of interest" description="Disordered" evidence="1">
    <location>
        <begin position="291"/>
        <end position="334"/>
    </location>
</feature>
<keyword evidence="3" id="KW-1185">Reference proteome</keyword>
<feature type="region of interest" description="Disordered" evidence="1">
    <location>
        <begin position="658"/>
        <end position="725"/>
    </location>
</feature>
<sequence>MPSLDIEMSNSTSSPEVLDVDMDDIGPESDTSPENEKVDGSHVMADGHLTSTGVSIKGNHNPAETGDTIRDATVNTGEGEMAAAPIANLKTHLKPITEHEGSDPRITANALEVKLPAAPPQPTHGTPSSGKHGSEVGVSIKAAPTSVESITLDKEILRLKEALLGVSPEAAQKVLRNHWRIFLFETYNEDHITFILRAGLKNSSPEVLDRVLRDEGVFRDVMIKSVAKTPGFLEKAVRGAVAANTLDALPEDVTDLLIAHRIKRVPGRTLIKWLAEGKRLGYKADDILNEEDESVTPNVPIPVPNQPRFSHSRPLAQPPDPGAGAGASPPSTYRDPLLEEQERQASLNKEHAKHVQAAIARNAASAGQHVPGPASRNAHPGLAATSSQAAAAARQREYSRAQARPPGPLLCSKCHVSFDNFSGYTYHITKNVCDKKAPPGGYKWACYNCHSGFTTKQGMDYHYMRGVCFGSNNIAPPTPSVQLASGGTMSLTASTAPQNGPSSTLPHTRPPMYSQPASQHGHPSAQYQSHGSGIGQNSRATAQIPYQPVAVSRPAPAIMSTPRRLQGLKHVRHSPNELPPEKRAQMDRELQEAVEKCEQNIAALPADMSESERASRTQSYRNARATRQSQIRKSHGVSLRLRQTEKAARVLVGLPAAPGNILKEPSPMGTSAGSPPVPTFSAVNSPGRSTSTHGSGSARRRSNFQPSAPLSSLPGMQDGLPLNSINHSNYSASGFGILRPNAQQHTTPSTYQARIGRSSLSNESTHSPPGCRTPGLSMMEVSSEDAAAKFAKTQKPASGQEDKHKDADTEMGEAPVATSAVPPSSMVIEILSDSGESEGPEIPIKSIERNEDAIVSRKKAPEALQHG</sequence>
<reference evidence="2" key="1">
    <citation type="submission" date="2023-06" db="EMBL/GenBank/DDBJ databases">
        <title>Draft genome of Marssonina rosae.</title>
        <authorList>
            <person name="Cheng Q."/>
        </authorList>
    </citation>
    <scope>NUCLEOTIDE SEQUENCE</scope>
    <source>
        <strain evidence="2">R4</strain>
    </source>
</reference>
<dbReference type="AlphaFoldDB" id="A0AAD9WD02"/>
<feature type="compositionally biased region" description="Polar residues" evidence="1">
    <location>
        <begin position="482"/>
        <end position="506"/>
    </location>
</feature>
<feature type="region of interest" description="Disordered" evidence="1">
    <location>
        <begin position="482"/>
        <end position="538"/>
    </location>
</feature>
<feature type="region of interest" description="Disordered" evidence="1">
    <location>
        <begin position="792"/>
        <end position="867"/>
    </location>
</feature>
<dbReference type="EMBL" id="JAUBYV010000005">
    <property type="protein sequence ID" value="KAK2627032.1"/>
    <property type="molecule type" value="Genomic_DNA"/>
</dbReference>
<feature type="compositionally biased region" description="Acidic residues" evidence="1">
    <location>
        <begin position="18"/>
        <end position="33"/>
    </location>
</feature>
<evidence type="ECO:0000313" key="3">
    <source>
        <dbReference type="Proteomes" id="UP001285354"/>
    </source>
</evidence>
<dbReference type="Proteomes" id="UP001285354">
    <property type="component" value="Unassembled WGS sequence"/>
</dbReference>
<feature type="region of interest" description="Disordered" evidence="1">
    <location>
        <begin position="1"/>
        <end position="41"/>
    </location>
</feature>
<protein>
    <submittedName>
        <fullName evidence="2">Uncharacterized protein</fullName>
    </submittedName>
</protein>
<proteinExistence type="predicted"/>
<comment type="caution">
    <text evidence="2">The sequence shown here is derived from an EMBL/GenBank/DDBJ whole genome shotgun (WGS) entry which is preliminary data.</text>
</comment>